<comment type="caution">
    <text evidence="1">The sequence shown here is derived from an EMBL/GenBank/DDBJ whole genome shotgun (WGS) entry which is preliminary data.</text>
</comment>
<evidence type="ECO:0000313" key="1">
    <source>
        <dbReference type="EMBL" id="KAH7945357.1"/>
    </source>
</evidence>
<accession>A0ACB8CKF3</accession>
<gene>
    <name evidence="1" type="ORF">HPB49_010015</name>
</gene>
<proteinExistence type="predicted"/>
<sequence>MLLLIDVKGAFDGLPHAVVQQALDLLGIGGNLRRFLSSFLNDRTLRVRVGHARSTPRPSSRHVRLALQRALDTTAAYLGSIGLSPPATDRQPPHGSGPLSSCPVHLDYVCLSALLSTVVGVTVWALRHTRDLGSDDPPPQGPAFCCGQLVFELSLRANRTMDPCTNFLDYTCHHRGSLDDAKMQLLLTRVVHPTLQGTLRTPASDVLRAYYLSCLKVFVKGQSNVEGAINAVADMLSTWDSGADLRVVDIAGTLEIKFGISLTFTLRLDLKTEECACVAELHRGSETTGHVWNVEDVAIRVSVERALIALNKRLGVKLTRRDMAEFQLRLSQANQDKDETETLSGGFDVFGQLFAKESIDKWRLHVDDVCSCLCSDTMVVTVNDASVIRAVFDILESPRFHAQSLAYLVVGTAAALFEREFLSDSIPGRGTALWTKFCDFGTAGLFELWELVFVQQLTNKEKDDMLRSLYESIAGAVIADAADIFASPEDAKQAHALVSRLRLLLPTQVSHWYQILLPNLTDDYCSNVIAMRAFRRQFSLHEFSHAIGWLWLSRTLDDKQVSRLGDFVAVSPAMYANMRFEARQETYINAALVGVQIASLLWQALFGHPGWSNAVSQQLERHADCISHHVEHENPTYLQHPLLSLRSTLRAVKDAGWHRSFKMWGFWKLSPGQLFYMLFYTQYACYNSVHERLDEERARSTRFMRRVLDFCNAFQCHPLPMDTAAGCIHDLRVSAIPA</sequence>
<name>A0ACB8CKF3_DERSI</name>
<organism evidence="1 2">
    <name type="scientific">Dermacentor silvarum</name>
    <name type="common">Tick</name>
    <dbReference type="NCBI Taxonomy" id="543639"/>
    <lineage>
        <taxon>Eukaryota</taxon>
        <taxon>Metazoa</taxon>
        <taxon>Ecdysozoa</taxon>
        <taxon>Arthropoda</taxon>
        <taxon>Chelicerata</taxon>
        <taxon>Arachnida</taxon>
        <taxon>Acari</taxon>
        <taxon>Parasitiformes</taxon>
        <taxon>Ixodida</taxon>
        <taxon>Ixodoidea</taxon>
        <taxon>Ixodidae</taxon>
        <taxon>Rhipicephalinae</taxon>
        <taxon>Dermacentor</taxon>
    </lineage>
</organism>
<protein>
    <submittedName>
        <fullName evidence="1">Uncharacterized protein</fullName>
    </submittedName>
</protein>
<dbReference type="EMBL" id="CM023475">
    <property type="protein sequence ID" value="KAH7945357.1"/>
    <property type="molecule type" value="Genomic_DNA"/>
</dbReference>
<evidence type="ECO:0000313" key="2">
    <source>
        <dbReference type="Proteomes" id="UP000821865"/>
    </source>
</evidence>
<reference evidence="1" key="1">
    <citation type="submission" date="2020-05" db="EMBL/GenBank/DDBJ databases">
        <title>Large-scale comparative analyses of tick genomes elucidate their genetic diversity and vector capacities.</title>
        <authorList>
            <person name="Jia N."/>
            <person name="Wang J."/>
            <person name="Shi W."/>
            <person name="Du L."/>
            <person name="Sun Y."/>
            <person name="Zhan W."/>
            <person name="Jiang J."/>
            <person name="Wang Q."/>
            <person name="Zhang B."/>
            <person name="Ji P."/>
            <person name="Sakyi L.B."/>
            <person name="Cui X."/>
            <person name="Yuan T."/>
            <person name="Jiang B."/>
            <person name="Yang W."/>
            <person name="Lam T.T.-Y."/>
            <person name="Chang Q."/>
            <person name="Ding S."/>
            <person name="Wang X."/>
            <person name="Zhu J."/>
            <person name="Ruan X."/>
            <person name="Zhao L."/>
            <person name="Wei J."/>
            <person name="Que T."/>
            <person name="Du C."/>
            <person name="Cheng J."/>
            <person name="Dai P."/>
            <person name="Han X."/>
            <person name="Huang E."/>
            <person name="Gao Y."/>
            <person name="Liu J."/>
            <person name="Shao H."/>
            <person name="Ye R."/>
            <person name="Li L."/>
            <person name="Wei W."/>
            <person name="Wang X."/>
            <person name="Wang C."/>
            <person name="Yang T."/>
            <person name="Huo Q."/>
            <person name="Li W."/>
            <person name="Guo W."/>
            <person name="Chen H."/>
            <person name="Zhou L."/>
            <person name="Ni X."/>
            <person name="Tian J."/>
            <person name="Zhou Y."/>
            <person name="Sheng Y."/>
            <person name="Liu T."/>
            <person name="Pan Y."/>
            <person name="Xia L."/>
            <person name="Li J."/>
            <person name="Zhao F."/>
            <person name="Cao W."/>
        </authorList>
    </citation>
    <scope>NUCLEOTIDE SEQUENCE</scope>
    <source>
        <strain evidence="1">Dsil-2018</strain>
    </source>
</reference>
<dbReference type="Proteomes" id="UP000821865">
    <property type="component" value="Chromosome 6"/>
</dbReference>
<keyword evidence="2" id="KW-1185">Reference proteome</keyword>